<dbReference type="InterPro" id="IPR036237">
    <property type="entry name" value="Xyl_isomerase-like_sf"/>
</dbReference>
<accession>A0A2S9K7E7</accession>
<name>A0A2S9K7E7_9BURK</name>
<dbReference type="InterPro" id="IPR013022">
    <property type="entry name" value="Xyl_isomerase-like_TIM-brl"/>
</dbReference>
<dbReference type="RefSeq" id="WP_105747230.1">
    <property type="nucleotide sequence ID" value="NZ_PVLQ01000012.1"/>
</dbReference>
<feature type="region of interest" description="Disordered" evidence="1">
    <location>
        <begin position="1"/>
        <end position="21"/>
    </location>
</feature>
<dbReference type="GO" id="GO:0016853">
    <property type="term" value="F:isomerase activity"/>
    <property type="evidence" value="ECO:0007669"/>
    <property type="project" value="UniProtKB-KW"/>
</dbReference>
<protein>
    <submittedName>
        <fullName evidence="3">Xylose isomerase</fullName>
    </submittedName>
</protein>
<organism evidence="3 4">
    <name type="scientific">Malikia granosa</name>
    <dbReference type="NCBI Taxonomy" id="263067"/>
    <lineage>
        <taxon>Bacteria</taxon>
        <taxon>Pseudomonadati</taxon>
        <taxon>Pseudomonadota</taxon>
        <taxon>Betaproteobacteria</taxon>
        <taxon>Burkholderiales</taxon>
        <taxon>Comamonadaceae</taxon>
        <taxon>Malikia</taxon>
    </lineage>
</organism>
<evidence type="ECO:0000313" key="4">
    <source>
        <dbReference type="Proteomes" id="UP000238589"/>
    </source>
</evidence>
<dbReference type="SUPFAM" id="SSF51658">
    <property type="entry name" value="Xylose isomerase-like"/>
    <property type="match status" value="1"/>
</dbReference>
<keyword evidence="4" id="KW-1185">Reference proteome</keyword>
<comment type="caution">
    <text evidence="3">The sequence shown here is derived from an EMBL/GenBank/DDBJ whole genome shotgun (WGS) entry which is preliminary data.</text>
</comment>
<dbReference type="AlphaFoldDB" id="A0A2S9K7E7"/>
<evidence type="ECO:0000313" key="3">
    <source>
        <dbReference type="EMBL" id="PRD66389.1"/>
    </source>
</evidence>
<evidence type="ECO:0000256" key="1">
    <source>
        <dbReference type="SAM" id="MobiDB-lite"/>
    </source>
</evidence>
<dbReference type="Pfam" id="PF01261">
    <property type="entry name" value="AP_endonuc_2"/>
    <property type="match status" value="1"/>
</dbReference>
<dbReference type="InterPro" id="IPR050312">
    <property type="entry name" value="IolE/XylAMocC-like"/>
</dbReference>
<proteinExistence type="predicted"/>
<evidence type="ECO:0000259" key="2">
    <source>
        <dbReference type="Pfam" id="PF01261"/>
    </source>
</evidence>
<gene>
    <name evidence="3" type="ORF">C6P64_03585</name>
</gene>
<dbReference type="EMBL" id="PVLQ01000012">
    <property type="protein sequence ID" value="PRD66389.1"/>
    <property type="molecule type" value="Genomic_DNA"/>
</dbReference>
<dbReference type="OrthoDB" id="9072761at2"/>
<reference evidence="3 4" key="1">
    <citation type="submission" date="2018-03" db="EMBL/GenBank/DDBJ databases">
        <title>Comparative genomics illustrates the genes involved in a hyperalkaliphilic mechanisms of Serpentinomonas isolated from highly-alkaline calcium-rich serpentinized springs.</title>
        <authorList>
            <person name="Suzuki S."/>
            <person name="Ishii S."/>
            <person name="Walworth N."/>
            <person name="Bird L."/>
            <person name="Kuenen J.G."/>
            <person name="Nealson K.H."/>
        </authorList>
    </citation>
    <scope>NUCLEOTIDE SEQUENCE [LARGE SCALE GENOMIC DNA]</scope>
    <source>
        <strain evidence="3 4">P1</strain>
    </source>
</reference>
<dbReference type="Proteomes" id="UP000238589">
    <property type="component" value="Unassembled WGS sequence"/>
</dbReference>
<sequence>MSQHLSTAEPPQGANVPSGGSASARARIYSLAYLSSHRCSPPEAIRVAAQAGYAHVGLRLWPNAAGAPQQFLLGRPEVLRETLAAQRDTGVGVFDLEIIRLDADFDPQRWQALYEAGAALQAKAILVAGDDADEARLTANYARLCEVMKPYGMTADLEFMPWTAVPDAKAALRIVQNAGQPANAGILVDALHFGRSSTTLDDIRAIPRSLLHYAQICDAQAGTGFTTEQMIHTARCERLLPGDGNIDLQGLFDALPADLPISVEVVNFEREKSASPAEWAATCLAASRPFVER</sequence>
<feature type="domain" description="Xylose isomerase-like TIM barrel" evidence="2">
    <location>
        <begin position="46"/>
        <end position="272"/>
    </location>
</feature>
<dbReference type="Gene3D" id="3.20.20.150">
    <property type="entry name" value="Divalent-metal-dependent TIM barrel enzymes"/>
    <property type="match status" value="1"/>
</dbReference>
<dbReference type="PANTHER" id="PTHR12110">
    <property type="entry name" value="HYDROXYPYRUVATE ISOMERASE"/>
    <property type="match status" value="1"/>
</dbReference>
<dbReference type="PANTHER" id="PTHR12110:SF48">
    <property type="entry name" value="BLL3656 PROTEIN"/>
    <property type="match status" value="1"/>
</dbReference>
<keyword evidence="3" id="KW-0413">Isomerase</keyword>